<reference evidence="2" key="1">
    <citation type="journal article" date="2011" name="Nat. Biotechnol.">
        <title>The genomic sequence of the Chinese hamster ovary (CHO)-K1 cell line.</title>
        <authorList>
            <person name="Xu X."/>
            <person name="Nagarajan H."/>
            <person name="Lewis N.E."/>
            <person name="Pan S."/>
            <person name="Cai Z."/>
            <person name="Liu X."/>
            <person name="Chen W."/>
            <person name="Xie M."/>
            <person name="Wang W."/>
            <person name="Hammond S."/>
            <person name="Andersen M.R."/>
            <person name="Neff N."/>
            <person name="Passarelli B."/>
            <person name="Koh W."/>
            <person name="Fan H.C."/>
            <person name="Wang J."/>
            <person name="Gui Y."/>
            <person name="Lee K.H."/>
            <person name="Betenbaugh M.J."/>
            <person name="Quake S.R."/>
            <person name="Famili I."/>
            <person name="Palsson B.O."/>
            <person name="Wang J."/>
        </authorList>
    </citation>
    <scope>NUCLEOTIDE SEQUENCE [LARGE SCALE GENOMIC DNA]</scope>
    <source>
        <strain evidence="2">CHO K1 cell line</strain>
    </source>
</reference>
<dbReference type="InParanoid" id="G3H489"/>
<name>G3H489_CRIGR</name>
<dbReference type="AlphaFoldDB" id="G3H489"/>
<dbReference type="Proteomes" id="UP000001075">
    <property type="component" value="Unassembled WGS sequence"/>
</dbReference>
<organism evidence="1 2">
    <name type="scientific">Cricetulus griseus</name>
    <name type="common">Chinese hamster</name>
    <name type="synonym">Cricetulus barabensis griseus</name>
    <dbReference type="NCBI Taxonomy" id="10029"/>
    <lineage>
        <taxon>Eukaryota</taxon>
        <taxon>Metazoa</taxon>
        <taxon>Chordata</taxon>
        <taxon>Craniata</taxon>
        <taxon>Vertebrata</taxon>
        <taxon>Euteleostomi</taxon>
        <taxon>Mammalia</taxon>
        <taxon>Eutheria</taxon>
        <taxon>Euarchontoglires</taxon>
        <taxon>Glires</taxon>
        <taxon>Rodentia</taxon>
        <taxon>Myomorpha</taxon>
        <taxon>Muroidea</taxon>
        <taxon>Cricetidae</taxon>
        <taxon>Cricetinae</taxon>
        <taxon>Cricetulus</taxon>
    </lineage>
</organism>
<accession>G3H489</accession>
<sequence>MVQSTLCGLDCWGEMWSFTDPKARLKCGGTGPFYTPFSWGPHFLQGSPSG</sequence>
<evidence type="ECO:0000313" key="1">
    <source>
        <dbReference type="EMBL" id="EGV97431.1"/>
    </source>
</evidence>
<protein>
    <submittedName>
        <fullName evidence="1">Uncharacterized protein</fullName>
    </submittedName>
</protein>
<evidence type="ECO:0000313" key="2">
    <source>
        <dbReference type="Proteomes" id="UP000001075"/>
    </source>
</evidence>
<dbReference type="EMBL" id="JH000137">
    <property type="protein sequence ID" value="EGV97431.1"/>
    <property type="molecule type" value="Genomic_DNA"/>
</dbReference>
<proteinExistence type="predicted"/>
<gene>
    <name evidence="1" type="ORF">I79_005089</name>
</gene>